<dbReference type="OrthoDB" id="1447438at2"/>
<sequence length="69" mass="8274">MRKLNTKQKVIFAMGVLGVLIGIYGRFNAWEYMDYFPFFYTGSTMMWIVFLPQKKSCYNPFRRKEAQKS</sequence>
<evidence type="ECO:0000313" key="2">
    <source>
        <dbReference type="EMBL" id="RIV35741.1"/>
    </source>
</evidence>
<evidence type="ECO:0000256" key="1">
    <source>
        <dbReference type="SAM" id="Phobius"/>
    </source>
</evidence>
<dbReference type="EMBL" id="QXFH01000069">
    <property type="protein sequence ID" value="RIV35741.1"/>
    <property type="molecule type" value="Genomic_DNA"/>
</dbReference>
<keyword evidence="1" id="KW-0812">Transmembrane</keyword>
<evidence type="ECO:0008006" key="4">
    <source>
        <dbReference type="Google" id="ProtNLM"/>
    </source>
</evidence>
<comment type="caution">
    <text evidence="2">The sequence shown here is derived from an EMBL/GenBank/DDBJ whole genome shotgun (WGS) entry which is preliminary data.</text>
</comment>
<protein>
    <recommendedName>
        <fullName evidence="4">DUF3098 domain-containing protein</fullName>
    </recommendedName>
</protein>
<feature type="transmembrane region" description="Helical" evidence="1">
    <location>
        <begin position="12"/>
        <end position="29"/>
    </location>
</feature>
<name>A0A3A1NAB2_9FLAO</name>
<reference evidence="2 3" key="1">
    <citation type="submission" date="2018-08" db="EMBL/GenBank/DDBJ databases">
        <title>Proposal of Muricauda 72 sp.nov. and Muricauda NH166 sp.nov., isolated from seawater.</title>
        <authorList>
            <person name="Cheng H."/>
            <person name="Wu Y.-H."/>
            <person name="Guo L.-L."/>
            <person name="Xu X.-W."/>
        </authorList>
    </citation>
    <scope>NUCLEOTIDE SEQUENCE [LARGE SCALE GENOMIC DNA]</scope>
    <source>
        <strain evidence="2 3">KCTC 22173</strain>
    </source>
</reference>
<keyword evidence="1" id="KW-0472">Membrane</keyword>
<dbReference type="Proteomes" id="UP000266067">
    <property type="component" value="Unassembled WGS sequence"/>
</dbReference>
<feature type="transmembrane region" description="Helical" evidence="1">
    <location>
        <begin position="35"/>
        <end position="53"/>
    </location>
</feature>
<organism evidence="2 3">
    <name type="scientific">Flagellimonas lutimaris</name>
    <dbReference type="NCBI Taxonomy" id="475082"/>
    <lineage>
        <taxon>Bacteria</taxon>
        <taxon>Pseudomonadati</taxon>
        <taxon>Bacteroidota</taxon>
        <taxon>Flavobacteriia</taxon>
        <taxon>Flavobacteriales</taxon>
        <taxon>Flavobacteriaceae</taxon>
        <taxon>Flagellimonas</taxon>
    </lineage>
</organism>
<dbReference type="AlphaFoldDB" id="A0A3A1NAB2"/>
<gene>
    <name evidence="2" type="ORF">D2V08_03730</name>
</gene>
<keyword evidence="3" id="KW-1185">Reference proteome</keyword>
<keyword evidence="1" id="KW-1133">Transmembrane helix</keyword>
<dbReference type="RefSeq" id="WP_119606756.1">
    <property type="nucleotide sequence ID" value="NZ_QXFH01000069.1"/>
</dbReference>
<accession>A0A3A1NAB2</accession>
<proteinExistence type="predicted"/>
<evidence type="ECO:0000313" key="3">
    <source>
        <dbReference type="Proteomes" id="UP000266067"/>
    </source>
</evidence>